<reference evidence="4" key="1">
    <citation type="submission" date="2016-11" db="EMBL/GenBank/DDBJ databases">
        <authorList>
            <person name="Varghese N."/>
            <person name="Submissions S."/>
        </authorList>
    </citation>
    <scope>NUCLEOTIDE SEQUENCE [LARGE SCALE GENOMIC DNA]</scope>
    <source>
        <strain evidence="4">DSM 22623</strain>
    </source>
</reference>
<organism evidence="3 4">
    <name type="scientific">Aquimarina spongiae</name>
    <dbReference type="NCBI Taxonomy" id="570521"/>
    <lineage>
        <taxon>Bacteria</taxon>
        <taxon>Pseudomonadati</taxon>
        <taxon>Bacteroidota</taxon>
        <taxon>Flavobacteriia</taxon>
        <taxon>Flavobacteriales</taxon>
        <taxon>Flavobacteriaceae</taxon>
        <taxon>Aquimarina</taxon>
    </lineage>
</organism>
<feature type="transmembrane region" description="Helical" evidence="1">
    <location>
        <begin position="20"/>
        <end position="42"/>
    </location>
</feature>
<evidence type="ECO:0000256" key="1">
    <source>
        <dbReference type="SAM" id="Phobius"/>
    </source>
</evidence>
<keyword evidence="1" id="KW-0812">Transmembrane</keyword>
<dbReference type="AlphaFoldDB" id="A0A1M6J2Q9"/>
<dbReference type="PANTHER" id="PTHR37938">
    <property type="entry name" value="BLL0215 PROTEIN"/>
    <property type="match status" value="1"/>
</dbReference>
<feature type="domain" description="YdbS-like PH" evidence="2">
    <location>
        <begin position="50"/>
        <end position="123"/>
    </location>
</feature>
<dbReference type="OrthoDB" id="9790842at2"/>
<sequence length="145" mass="16923">MQTETENNIWEGSPSQWMHFPFYIGCSLLLIIYGLGLVLAFYKYIETKCIRLRITDQRVIEKRGILSVTTNQLELYRVKDIKLEQPLMLRIFGLATIVLITSDSTNPIYKIKGIENGHKLIEKIRISIDKRRDAKGVKEYDFINL</sequence>
<dbReference type="Pfam" id="PF03703">
    <property type="entry name" value="bPH_2"/>
    <property type="match status" value="1"/>
</dbReference>
<dbReference type="InterPro" id="IPR005182">
    <property type="entry name" value="YdbS-like_PH"/>
</dbReference>
<evidence type="ECO:0000313" key="4">
    <source>
        <dbReference type="Proteomes" id="UP000184432"/>
    </source>
</evidence>
<accession>A0A1M6J2Q9</accession>
<gene>
    <name evidence="3" type="ORF">SAMN04488508_108212</name>
</gene>
<name>A0A1M6J2Q9_9FLAO</name>
<dbReference type="EMBL" id="FQYP01000008">
    <property type="protein sequence ID" value="SHJ40986.1"/>
    <property type="molecule type" value="Genomic_DNA"/>
</dbReference>
<evidence type="ECO:0000313" key="3">
    <source>
        <dbReference type="EMBL" id="SHJ40986.1"/>
    </source>
</evidence>
<keyword evidence="1" id="KW-1133">Transmembrane helix</keyword>
<keyword evidence="4" id="KW-1185">Reference proteome</keyword>
<keyword evidence="1" id="KW-0472">Membrane</keyword>
<dbReference type="RefSeq" id="WP_073319345.1">
    <property type="nucleotide sequence ID" value="NZ_FQYP01000008.1"/>
</dbReference>
<proteinExistence type="predicted"/>
<dbReference type="Proteomes" id="UP000184432">
    <property type="component" value="Unassembled WGS sequence"/>
</dbReference>
<dbReference type="STRING" id="570521.SAMN04488508_108212"/>
<dbReference type="PANTHER" id="PTHR37938:SF1">
    <property type="entry name" value="BLL0215 PROTEIN"/>
    <property type="match status" value="1"/>
</dbReference>
<evidence type="ECO:0000259" key="2">
    <source>
        <dbReference type="Pfam" id="PF03703"/>
    </source>
</evidence>
<protein>
    <submittedName>
        <fullName evidence="3">PH domain-containing protein</fullName>
    </submittedName>
</protein>